<feature type="binding site" evidence="6">
    <location>
        <begin position="16"/>
        <end position="18"/>
    </location>
    <ligand>
        <name>FMN</name>
        <dbReference type="ChEBI" id="CHEBI:58210"/>
    </ligand>
</feature>
<comment type="subunit">
    <text evidence="6">Homodimer.</text>
</comment>
<dbReference type="SUPFAM" id="SSF52218">
    <property type="entry name" value="Flavoproteins"/>
    <property type="match status" value="1"/>
</dbReference>
<comment type="caution">
    <text evidence="6">Lacks conserved residue(s) required for the propagation of feature annotation.</text>
</comment>
<dbReference type="PANTHER" id="PTHR43741">
    <property type="entry name" value="FMN-DEPENDENT NADH-AZOREDUCTASE 1"/>
    <property type="match status" value="1"/>
</dbReference>
<sequence>MKTILHLISSPRQESSLSIQLGKAIVAQLQQTYPDSTVNEVNLIEENFPHLDAPHLQSFFTPRENLTPADQEAIRYSERAIGQLMEADFIVVGAPLYNFSIHSALKAWIDHIARAGVTFRYSEQGPEGLVKGKKVYIAMSSGGVYSEGPYQPYDFVVPYLKAVLGFLGMTDITVYRAEGANIPGLKEHALEKAIGEISIDA</sequence>
<dbReference type="InterPro" id="IPR023048">
    <property type="entry name" value="NADH:quinone_OxRdtase_FMN_depd"/>
</dbReference>
<accession>A0A2U2PH10</accession>
<keyword evidence="2 6" id="KW-0288">FMN</keyword>
<evidence type="ECO:0000313" key="9">
    <source>
        <dbReference type="Proteomes" id="UP000245647"/>
    </source>
</evidence>
<dbReference type="Proteomes" id="UP000245647">
    <property type="component" value="Unassembled WGS sequence"/>
</dbReference>
<comment type="cofactor">
    <cofactor evidence="6">
        <name>FMN</name>
        <dbReference type="ChEBI" id="CHEBI:58210"/>
    </cofactor>
    <text evidence="6">Binds 1 FMN per subunit.</text>
</comment>
<comment type="catalytic activity">
    <reaction evidence="6">
        <text>2 a quinone + NADH + H(+) = 2 a 1,4-benzosemiquinone + NAD(+)</text>
        <dbReference type="Rhea" id="RHEA:65952"/>
        <dbReference type="ChEBI" id="CHEBI:15378"/>
        <dbReference type="ChEBI" id="CHEBI:57540"/>
        <dbReference type="ChEBI" id="CHEBI:57945"/>
        <dbReference type="ChEBI" id="CHEBI:132124"/>
        <dbReference type="ChEBI" id="CHEBI:134225"/>
    </reaction>
</comment>
<reference evidence="8 9" key="1">
    <citation type="submission" date="2018-04" db="EMBL/GenBank/DDBJ databases">
        <title>Pedobacter chongqingensis sp. nov., isolated from a rottenly hemp rope.</title>
        <authorList>
            <person name="Cai Y."/>
        </authorList>
    </citation>
    <scope>NUCLEOTIDE SEQUENCE [LARGE SCALE GENOMIC DNA]</scope>
    <source>
        <strain evidence="8 9">FJ4-8</strain>
    </source>
</reference>
<gene>
    <name evidence="6" type="primary">azoR</name>
    <name evidence="8" type="ORF">DDR33_10920</name>
</gene>
<keyword evidence="4 6" id="KW-0520">NAD</keyword>
<dbReference type="InterPro" id="IPR003680">
    <property type="entry name" value="Flavodoxin_fold"/>
</dbReference>
<evidence type="ECO:0000313" key="8">
    <source>
        <dbReference type="EMBL" id="PWG80542.1"/>
    </source>
</evidence>
<dbReference type="HAMAP" id="MF_01216">
    <property type="entry name" value="Azoreductase_type1"/>
    <property type="match status" value="1"/>
</dbReference>
<feature type="domain" description="Flavodoxin-like fold" evidence="7">
    <location>
        <begin position="2"/>
        <end position="196"/>
    </location>
</feature>
<evidence type="ECO:0000256" key="4">
    <source>
        <dbReference type="ARBA" id="ARBA00023027"/>
    </source>
</evidence>
<evidence type="ECO:0000256" key="3">
    <source>
        <dbReference type="ARBA" id="ARBA00023002"/>
    </source>
</evidence>
<keyword evidence="9" id="KW-1185">Reference proteome</keyword>
<dbReference type="PANTHER" id="PTHR43741:SF4">
    <property type="entry name" value="FMN-DEPENDENT NADH:QUINONE OXIDOREDUCTASE"/>
    <property type="match status" value="1"/>
</dbReference>
<comment type="catalytic activity">
    <reaction evidence="5">
        <text>N,N-dimethyl-1,4-phenylenediamine + anthranilate + 2 NAD(+) = 2-(4-dimethylaminophenyl)diazenylbenzoate + 2 NADH + 2 H(+)</text>
        <dbReference type="Rhea" id="RHEA:55872"/>
        <dbReference type="ChEBI" id="CHEBI:15378"/>
        <dbReference type="ChEBI" id="CHEBI:15783"/>
        <dbReference type="ChEBI" id="CHEBI:16567"/>
        <dbReference type="ChEBI" id="CHEBI:57540"/>
        <dbReference type="ChEBI" id="CHEBI:57945"/>
        <dbReference type="ChEBI" id="CHEBI:71579"/>
        <dbReference type="EC" id="1.7.1.17"/>
    </reaction>
    <physiologicalReaction direction="right-to-left" evidence="5">
        <dbReference type="Rhea" id="RHEA:55874"/>
    </physiologicalReaction>
</comment>
<dbReference type="EC" id="1.7.1.17" evidence="6"/>
<dbReference type="GO" id="GO:0016655">
    <property type="term" value="F:oxidoreductase activity, acting on NAD(P)H, quinone or similar compound as acceptor"/>
    <property type="evidence" value="ECO:0007669"/>
    <property type="project" value="InterPro"/>
</dbReference>
<comment type="function">
    <text evidence="6">Also exhibits azoreductase activity. Catalyzes the reductive cleavage of the azo bond in aromatic azo compounds to the corresponding amines.</text>
</comment>
<evidence type="ECO:0000256" key="2">
    <source>
        <dbReference type="ARBA" id="ARBA00022643"/>
    </source>
</evidence>
<dbReference type="Gene3D" id="3.40.50.360">
    <property type="match status" value="1"/>
</dbReference>
<dbReference type="EMBL" id="QEAS01000008">
    <property type="protein sequence ID" value="PWG80542.1"/>
    <property type="molecule type" value="Genomic_DNA"/>
</dbReference>
<name>A0A2U2PH10_9SPHI</name>
<dbReference type="RefSeq" id="WP_109415829.1">
    <property type="nucleotide sequence ID" value="NZ_QEAS01000008.1"/>
</dbReference>
<comment type="caution">
    <text evidence="8">The sequence shown here is derived from an EMBL/GenBank/DDBJ whole genome shotgun (WGS) entry which is preliminary data.</text>
</comment>
<comment type="function">
    <text evidence="6">Quinone reductase that provides resistance to thiol-specific stress caused by electrophilic quinones.</text>
</comment>
<evidence type="ECO:0000256" key="6">
    <source>
        <dbReference type="HAMAP-Rule" id="MF_01216"/>
    </source>
</evidence>
<evidence type="ECO:0000259" key="7">
    <source>
        <dbReference type="Pfam" id="PF02525"/>
    </source>
</evidence>
<dbReference type="GO" id="GO:0009055">
    <property type="term" value="F:electron transfer activity"/>
    <property type="evidence" value="ECO:0007669"/>
    <property type="project" value="UniProtKB-UniRule"/>
</dbReference>
<keyword evidence="1 6" id="KW-0285">Flavoprotein</keyword>
<feature type="binding site" evidence="6">
    <location>
        <position position="10"/>
    </location>
    <ligand>
        <name>FMN</name>
        <dbReference type="ChEBI" id="CHEBI:58210"/>
    </ligand>
</feature>
<dbReference type="InterPro" id="IPR050104">
    <property type="entry name" value="FMN-dep_NADH:Q_OxRdtase_AzoR1"/>
</dbReference>
<dbReference type="InterPro" id="IPR029039">
    <property type="entry name" value="Flavoprotein-like_sf"/>
</dbReference>
<organism evidence="8 9">
    <name type="scientific">Pararcticibacter amylolyticus</name>
    <dbReference type="NCBI Taxonomy" id="2173175"/>
    <lineage>
        <taxon>Bacteria</taxon>
        <taxon>Pseudomonadati</taxon>
        <taxon>Bacteroidota</taxon>
        <taxon>Sphingobacteriia</taxon>
        <taxon>Sphingobacteriales</taxon>
        <taxon>Sphingobacteriaceae</taxon>
        <taxon>Pararcticibacter</taxon>
    </lineage>
</organism>
<feature type="binding site" evidence="6">
    <location>
        <begin position="140"/>
        <end position="143"/>
    </location>
    <ligand>
        <name>FMN</name>
        <dbReference type="ChEBI" id="CHEBI:58210"/>
    </ligand>
</feature>
<dbReference type="GO" id="GO:0016652">
    <property type="term" value="F:oxidoreductase activity, acting on NAD(P)H as acceptor"/>
    <property type="evidence" value="ECO:0007669"/>
    <property type="project" value="UniProtKB-UniRule"/>
</dbReference>
<proteinExistence type="inferred from homology"/>
<comment type="similarity">
    <text evidence="6">Belongs to the azoreductase type 1 family.</text>
</comment>
<dbReference type="EC" id="1.6.5.-" evidence="6"/>
<keyword evidence="3 6" id="KW-0560">Oxidoreductase</keyword>
<evidence type="ECO:0000256" key="5">
    <source>
        <dbReference type="ARBA" id="ARBA00048542"/>
    </source>
</evidence>
<dbReference type="OrthoDB" id="9805013at2"/>
<dbReference type="GO" id="GO:0010181">
    <property type="term" value="F:FMN binding"/>
    <property type="evidence" value="ECO:0007669"/>
    <property type="project" value="UniProtKB-UniRule"/>
</dbReference>
<protein>
    <recommendedName>
        <fullName evidence="6">FMN dependent NADH:quinone oxidoreductase</fullName>
        <ecNumber evidence="6">1.6.5.-</ecNumber>
    </recommendedName>
    <alternativeName>
        <fullName evidence="6">Azo-dye reductase</fullName>
    </alternativeName>
    <alternativeName>
        <fullName evidence="6">FMN-dependent NADH-azo compound oxidoreductase</fullName>
    </alternativeName>
    <alternativeName>
        <fullName evidence="6">FMN-dependent NADH-azoreductase</fullName>
        <ecNumber evidence="6">1.7.1.17</ecNumber>
    </alternativeName>
</protein>
<evidence type="ECO:0000256" key="1">
    <source>
        <dbReference type="ARBA" id="ARBA00022630"/>
    </source>
</evidence>
<dbReference type="Pfam" id="PF02525">
    <property type="entry name" value="Flavodoxin_2"/>
    <property type="match status" value="1"/>
</dbReference>
<dbReference type="AlphaFoldDB" id="A0A2U2PH10"/>